<dbReference type="EMBL" id="CP013067">
    <property type="protein sequence ID" value="ALP43712.1"/>
    <property type="molecule type" value="Genomic_DNA"/>
</dbReference>
<reference evidence="2 3" key="2">
    <citation type="journal article" date="2016" name="Genome Announc.">
        <title>Complete Genome Sequence of the Highly Virulent Aeromonas schubertii Strain WL1483, Isolated from Diseased Snakehead Fish (Channa argus) in China.</title>
        <authorList>
            <person name="Liu L."/>
            <person name="Li N."/>
            <person name="Zhang D."/>
            <person name="Fu X."/>
            <person name="Shi C."/>
            <person name="Lin Q."/>
            <person name="Hao G."/>
        </authorList>
    </citation>
    <scope>NUCLEOTIDE SEQUENCE [LARGE SCALE GENOMIC DNA]</scope>
    <source>
        <strain evidence="2 3">WL1483</strain>
    </source>
</reference>
<feature type="transmembrane region" description="Helical" evidence="1">
    <location>
        <begin position="107"/>
        <end position="131"/>
    </location>
</feature>
<organism evidence="2 3">
    <name type="scientific">Aeromonas schubertii</name>
    <dbReference type="NCBI Taxonomy" id="652"/>
    <lineage>
        <taxon>Bacteria</taxon>
        <taxon>Pseudomonadati</taxon>
        <taxon>Pseudomonadota</taxon>
        <taxon>Gammaproteobacteria</taxon>
        <taxon>Aeromonadales</taxon>
        <taxon>Aeromonadaceae</taxon>
        <taxon>Aeromonas</taxon>
    </lineage>
</organism>
<evidence type="ECO:0000313" key="2">
    <source>
        <dbReference type="EMBL" id="ALP43712.1"/>
    </source>
</evidence>
<feature type="transmembrane region" description="Helical" evidence="1">
    <location>
        <begin position="16"/>
        <end position="44"/>
    </location>
</feature>
<name>A0A0S2SPU5_9GAMM</name>
<keyword evidence="1" id="KW-0812">Transmembrane</keyword>
<protein>
    <submittedName>
        <fullName evidence="2">Uncharacterized protein</fullName>
    </submittedName>
</protein>
<feature type="transmembrane region" description="Helical" evidence="1">
    <location>
        <begin position="151"/>
        <end position="174"/>
    </location>
</feature>
<dbReference type="Proteomes" id="UP000058114">
    <property type="component" value="Chromosome"/>
</dbReference>
<dbReference type="KEGG" id="asr:WL1483_4293"/>
<keyword evidence="1" id="KW-0472">Membrane</keyword>
<gene>
    <name evidence="2" type="ORF">WL1483_4293</name>
</gene>
<accession>A0A0S2SPU5</accession>
<keyword evidence="1" id="KW-1133">Transmembrane helix</keyword>
<reference evidence="3" key="1">
    <citation type="submission" date="2015-10" db="EMBL/GenBank/DDBJ databases">
        <title>Complete Genome Sequence of Aeromonas schubertii strain WL1483.</title>
        <authorList>
            <person name="Liu L."/>
        </authorList>
    </citation>
    <scope>NUCLEOTIDE SEQUENCE [LARGE SCALE GENOMIC DNA]</scope>
    <source>
        <strain evidence="3">WL1483</strain>
    </source>
</reference>
<sequence length="190" mass="21441">MLKERKMLLNKNFKEVLIAFFIFIKSRIVLHSFYIIASLALGYHLVDNVSLADLKPIMGTLQNIAAAVFTLAGIWIAYSYPQAIAAYTSPSSVKVIPTDETKRIENLVLIVLTSAFVISSLLLINMLYLLVYKTISDLNSLHILKMLGVSSVFYLSFLQLKAIFIVMITNILFVNELHHKKTEKDANDDL</sequence>
<feature type="transmembrane region" description="Helical" evidence="1">
    <location>
        <begin position="64"/>
        <end position="87"/>
    </location>
</feature>
<proteinExistence type="predicted"/>
<dbReference type="AlphaFoldDB" id="A0A0S2SPU5"/>
<dbReference type="PATRIC" id="fig|652.5.peg.3167"/>
<evidence type="ECO:0000256" key="1">
    <source>
        <dbReference type="SAM" id="Phobius"/>
    </source>
</evidence>
<evidence type="ECO:0000313" key="3">
    <source>
        <dbReference type="Proteomes" id="UP000058114"/>
    </source>
</evidence>